<dbReference type="Proteomes" id="UP000290289">
    <property type="component" value="Chromosome 17"/>
</dbReference>
<dbReference type="AlphaFoldDB" id="A0A498HFK2"/>
<evidence type="ECO:0000313" key="3">
    <source>
        <dbReference type="Proteomes" id="UP000290289"/>
    </source>
</evidence>
<feature type="region of interest" description="Disordered" evidence="1">
    <location>
        <begin position="1"/>
        <end position="22"/>
    </location>
</feature>
<organism evidence="2 3">
    <name type="scientific">Malus domestica</name>
    <name type="common">Apple</name>
    <name type="synonym">Pyrus malus</name>
    <dbReference type="NCBI Taxonomy" id="3750"/>
    <lineage>
        <taxon>Eukaryota</taxon>
        <taxon>Viridiplantae</taxon>
        <taxon>Streptophyta</taxon>
        <taxon>Embryophyta</taxon>
        <taxon>Tracheophyta</taxon>
        <taxon>Spermatophyta</taxon>
        <taxon>Magnoliopsida</taxon>
        <taxon>eudicotyledons</taxon>
        <taxon>Gunneridae</taxon>
        <taxon>Pentapetalae</taxon>
        <taxon>rosids</taxon>
        <taxon>fabids</taxon>
        <taxon>Rosales</taxon>
        <taxon>Rosaceae</taxon>
        <taxon>Amygdaloideae</taxon>
        <taxon>Maleae</taxon>
        <taxon>Malus</taxon>
    </lineage>
</organism>
<gene>
    <name evidence="2" type="ORF">DVH24_037264</name>
</gene>
<keyword evidence="3" id="KW-1185">Reference proteome</keyword>
<proteinExistence type="predicted"/>
<protein>
    <submittedName>
        <fullName evidence="2">Uncharacterized protein</fullName>
    </submittedName>
</protein>
<evidence type="ECO:0000313" key="2">
    <source>
        <dbReference type="EMBL" id="RXH69480.1"/>
    </source>
</evidence>
<name>A0A498HFK2_MALDO</name>
<accession>A0A498HFK2</accession>
<evidence type="ECO:0000256" key="1">
    <source>
        <dbReference type="SAM" id="MobiDB-lite"/>
    </source>
</evidence>
<reference evidence="2 3" key="1">
    <citation type="submission" date="2018-10" db="EMBL/GenBank/DDBJ databases">
        <title>A high-quality apple genome assembly.</title>
        <authorList>
            <person name="Hu J."/>
        </authorList>
    </citation>
    <scope>NUCLEOTIDE SEQUENCE [LARGE SCALE GENOMIC DNA]</scope>
    <source>
        <strain evidence="3">cv. HFTH1</strain>
        <tissue evidence="2">Young leaf</tissue>
    </source>
</reference>
<dbReference type="EMBL" id="RDQH01000343">
    <property type="protein sequence ID" value="RXH69480.1"/>
    <property type="molecule type" value="Genomic_DNA"/>
</dbReference>
<comment type="caution">
    <text evidence="2">The sequence shown here is derived from an EMBL/GenBank/DDBJ whole genome shotgun (WGS) entry which is preliminary data.</text>
</comment>
<sequence>MQTGWNEEGTKMPWDGNKEEKEGDEEVIILYSTDVEQVISGGEAERKFIQNSSHETARSTRFRRTKRGTERLVPLYSVSSHVPKGT</sequence>